<dbReference type="PANTHER" id="PTHR46289">
    <property type="entry name" value="52 KDA REPRESSOR OF THE INHIBITOR OF THE PROTEIN KINASE-LIKE PROTEIN-RELATED"/>
    <property type="match status" value="1"/>
</dbReference>
<dbReference type="Proteomes" id="UP001153636">
    <property type="component" value="Chromosome 5"/>
</dbReference>
<reference evidence="2" key="1">
    <citation type="submission" date="2022-01" db="EMBL/GenBank/DDBJ databases">
        <authorList>
            <person name="King R."/>
        </authorList>
    </citation>
    <scope>NUCLEOTIDE SEQUENCE</scope>
</reference>
<evidence type="ECO:0000259" key="1">
    <source>
        <dbReference type="Pfam" id="PF05699"/>
    </source>
</evidence>
<dbReference type="InterPro" id="IPR052958">
    <property type="entry name" value="IFN-induced_PKR_regulator"/>
</dbReference>
<evidence type="ECO:0000313" key="2">
    <source>
        <dbReference type="EMBL" id="CAH1110977.1"/>
    </source>
</evidence>
<gene>
    <name evidence="2" type="ORF">PSYICH_LOCUS11132</name>
</gene>
<dbReference type="Pfam" id="PF05699">
    <property type="entry name" value="Dimer_Tnp_hAT"/>
    <property type="match status" value="1"/>
</dbReference>
<keyword evidence="3" id="KW-1185">Reference proteome</keyword>
<dbReference type="InterPro" id="IPR008906">
    <property type="entry name" value="HATC_C_dom"/>
</dbReference>
<feature type="domain" description="HAT C-terminal dimerisation" evidence="1">
    <location>
        <begin position="12"/>
        <end position="83"/>
    </location>
</feature>
<protein>
    <recommendedName>
        <fullName evidence="1">HAT C-terminal dimerisation domain-containing protein</fullName>
    </recommendedName>
</protein>
<name>A0A9P0GIY9_9CUCU</name>
<dbReference type="PANTHER" id="PTHR46289:SF14">
    <property type="entry name" value="DUF4371 DOMAIN-CONTAINING PROTEIN"/>
    <property type="match status" value="1"/>
</dbReference>
<accession>A0A9P0GIY9</accession>
<evidence type="ECO:0000313" key="3">
    <source>
        <dbReference type="Proteomes" id="UP001153636"/>
    </source>
</evidence>
<dbReference type="GO" id="GO:0046983">
    <property type="term" value="F:protein dimerization activity"/>
    <property type="evidence" value="ECO:0007669"/>
    <property type="project" value="InterPro"/>
</dbReference>
<organism evidence="2 3">
    <name type="scientific">Psylliodes chrysocephalus</name>
    <dbReference type="NCBI Taxonomy" id="3402493"/>
    <lineage>
        <taxon>Eukaryota</taxon>
        <taxon>Metazoa</taxon>
        <taxon>Ecdysozoa</taxon>
        <taxon>Arthropoda</taxon>
        <taxon>Hexapoda</taxon>
        <taxon>Insecta</taxon>
        <taxon>Pterygota</taxon>
        <taxon>Neoptera</taxon>
        <taxon>Endopterygota</taxon>
        <taxon>Coleoptera</taxon>
        <taxon>Polyphaga</taxon>
        <taxon>Cucujiformia</taxon>
        <taxon>Chrysomeloidea</taxon>
        <taxon>Chrysomelidae</taxon>
        <taxon>Galerucinae</taxon>
        <taxon>Alticini</taxon>
        <taxon>Psylliodes</taxon>
    </lineage>
</organism>
<sequence length="107" mass="12314">MWYKRVKDLKISSRKVISYDTACHKDVFPTMNTFMKILATFHVSTSTSERSFSSLRRLKAYLRSTTGQQRLNGLAMLNINRELDITASLDKLAKTPLRTDLNLDCPK</sequence>
<dbReference type="EMBL" id="OV651817">
    <property type="protein sequence ID" value="CAH1110977.1"/>
    <property type="molecule type" value="Genomic_DNA"/>
</dbReference>
<dbReference type="AlphaFoldDB" id="A0A9P0GIY9"/>
<proteinExistence type="predicted"/>
<dbReference type="OrthoDB" id="10072079at2759"/>